<proteinExistence type="predicted"/>
<comment type="caution">
    <text evidence="2">The sequence shown here is derived from an EMBL/GenBank/DDBJ whole genome shotgun (WGS) entry which is preliminary data.</text>
</comment>
<evidence type="ECO:0000256" key="1">
    <source>
        <dbReference type="SAM" id="MobiDB-lite"/>
    </source>
</evidence>
<evidence type="ECO:0000313" key="3">
    <source>
        <dbReference type="Proteomes" id="UP000326924"/>
    </source>
</evidence>
<accession>A0A5J5F5R6</accession>
<dbReference type="EMBL" id="VXIS01000032">
    <property type="protein sequence ID" value="KAA8911784.1"/>
    <property type="molecule type" value="Genomic_DNA"/>
</dbReference>
<feature type="region of interest" description="Disordered" evidence="1">
    <location>
        <begin position="391"/>
        <end position="422"/>
    </location>
</feature>
<evidence type="ECO:0000313" key="2">
    <source>
        <dbReference type="EMBL" id="KAA8911784.1"/>
    </source>
</evidence>
<sequence length="422" mass="46300">METRAANSEALLQQLSITHEPCPRNVCCKPTVMVEQHQRPPVAAAPAPNFSVAKKVLSERSISHSPRGLSLILQASVAQLSSSCWPDSAYLLRLATMLHDLKELWFARYVDLPPYRWVQRRRGGIQTRSSMLGRLESNPGGGAAAQDPIRLQSCAGTAFSRAVVDNLHDGCRGPWAPTHSHYCHHSKSSSSNAATSPRKSISGFASTAIERAIESPKLHQLFYPRVDWLSPLLLSPICSSSSGICTHCRSCDLSFSQHSSIPTATISQFDGRYFASIGSHNDAKPTYSTPAPLSAVPLISAAPDLPRMRELSLHCILDDLDGENVRESVIIPAATALPQTSAKSKRETHNPAAVRFVFEEENQTYRGLCDEMHFDEEDFVQWACVARTTRGRRGGRGRDEAGSHAGRKSWISSSDEEAEDED</sequence>
<protein>
    <submittedName>
        <fullName evidence="2">Uncharacterized protein</fullName>
    </submittedName>
</protein>
<name>A0A5J5F5R6_9PEZI</name>
<dbReference type="InParanoid" id="A0A5J5F5R6"/>
<keyword evidence="3" id="KW-1185">Reference proteome</keyword>
<reference evidence="2 3" key="1">
    <citation type="submission" date="2019-09" db="EMBL/GenBank/DDBJ databases">
        <title>Draft genome of the ectomycorrhizal ascomycete Sphaerosporella brunnea.</title>
        <authorList>
            <consortium name="DOE Joint Genome Institute"/>
            <person name="Benucci G.M."/>
            <person name="Marozzi G."/>
            <person name="Antonielli L."/>
            <person name="Sanchez S."/>
            <person name="Marco P."/>
            <person name="Wang X."/>
            <person name="Falini L.B."/>
            <person name="Barry K."/>
            <person name="Haridas S."/>
            <person name="Lipzen A."/>
            <person name="Labutti K."/>
            <person name="Grigoriev I.V."/>
            <person name="Murat C."/>
            <person name="Martin F."/>
            <person name="Albertini E."/>
            <person name="Donnini D."/>
            <person name="Bonito G."/>
        </authorList>
    </citation>
    <scope>NUCLEOTIDE SEQUENCE [LARGE SCALE GENOMIC DNA]</scope>
    <source>
        <strain evidence="2 3">Sb_GMNB300</strain>
    </source>
</reference>
<dbReference type="Proteomes" id="UP000326924">
    <property type="component" value="Unassembled WGS sequence"/>
</dbReference>
<gene>
    <name evidence="2" type="ORF">FN846DRAFT_934954</name>
</gene>
<organism evidence="2 3">
    <name type="scientific">Sphaerosporella brunnea</name>
    <dbReference type="NCBI Taxonomy" id="1250544"/>
    <lineage>
        <taxon>Eukaryota</taxon>
        <taxon>Fungi</taxon>
        <taxon>Dikarya</taxon>
        <taxon>Ascomycota</taxon>
        <taxon>Pezizomycotina</taxon>
        <taxon>Pezizomycetes</taxon>
        <taxon>Pezizales</taxon>
        <taxon>Pyronemataceae</taxon>
        <taxon>Sphaerosporella</taxon>
    </lineage>
</organism>
<dbReference type="OrthoDB" id="5395390at2759"/>
<dbReference type="AlphaFoldDB" id="A0A5J5F5R6"/>